<evidence type="ECO:0000313" key="3">
    <source>
        <dbReference type="Proteomes" id="UP000251956"/>
    </source>
</evidence>
<reference evidence="2 3" key="2">
    <citation type="submission" date="2018-07" db="EMBL/GenBank/DDBJ databases">
        <title>Diversity of Mesorhizobium strains in Brazil.</title>
        <authorList>
            <person name="Helene L.C.F."/>
            <person name="Dall'Agnol R."/>
            <person name="Delamuta J.R.M."/>
            <person name="Hungria M."/>
        </authorList>
    </citation>
    <scope>NUCLEOTIDE SEQUENCE [LARGE SCALE GENOMIC DNA]</scope>
    <source>
        <strain evidence="2 3">CNPSo 3140</strain>
    </source>
</reference>
<dbReference type="AlphaFoldDB" id="A0A330GUE5"/>
<dbReference type="Proteomes" id="UP000251956">
    <property type="component" value="Unassembled WGS sequence"/>
</dbReference>
<reference evidence="3" key="1">
    <citation type="submission" date="2018-06" db="EMBL/GenBank/DDBJ databases">
        <authorList>
            <person name="Helene L.C."/>
            <person name="Dall'Agnol R."/>
            <person name="Delamuta J.R."/>
            <person name="Hungria M."/>
        </authorList>
    </citation>
    <scope>NUCLEOTIDE SEQUENCE [LARGE SCALE GENOMIC DNA]</scope>
    <source>
        <strain evidence="3">CNPSo 3140</strain>
    </source>
</reference>
<protein>
    <submittedName>
        <fullName evidence="2">Uncharacterized protein</fullName>
    </submittedName>
</protein>
<evidence type="ECO:0000256" key="1">
    <source>
        <dbReference type="SAM" id="MobiDB-lite"/>
    </source>
</evidence>
<dbReference type="EMBL" id="QMBQ01000003">
    <property type="protein sequence ID" value="RAZ76859.1"/>
    <property type="molecule type" value="Genomic_DNA"/>
</dbReference>
<gene>
    <name evidence="2" type="ORF">DPM35_09995</name>
</gene>
<accession>A0A330GUE5</accession>
<name>A0A330GUE5_9HYPH</name>
<proteinExistence type="predicted"/>
<evidence type="ECO:0000313" key="2">
    <source>
        <dbReference type="EMBL" id="RAZ76859.1"/>
    </source>
</evidence>
<keyword evidence="3" id="KW-1185">Reference proteome</keyword>
<feature type="region of interest" description="Disordered" evidence="1">
    <location>
        <begin position="1"/>
        <end position="32"/>
    </location>
</feature>
<sequence>MMIEADEDTLPPLPTGERVAGAKRRPGEGTSPRAFVILGRSRGANARVKGAGDRDFVILGRSDAKRSADPRIHAVTLVEGRKRSRISARGSAQKALFCTAAERRSNGMDPRVCAASLRSLLRPRMTRSRWAAPVAQAATLLLRPRMTKAHGPRGQRHG</sequence>
<organism evidence="2 3">
    <name type="scientific">Mesorhizobium atlanticum</name>
    <dbReference type="NCBI Taxonomy" id="2233532"/>
    <lineage>
        <taxon>Bacteria</taxon>
        <taxon>Pseudomonadati</taxon>
        <taxon>Pseudomonadota</taxon>
        <taxon>Alphaproteobacteria</taxon>
        <taxon>Hyphomicrobiales</taxon>
        <taxon>Phyllobacteriaceae</taxon>
        <taxon>Mesorhizobium</taxon>
    </lineage>
</organism>
<comment type="caution">
    <text evidence="2">The sequence shown here is derived from an EMBL/GenBank/DDBJ whole genome shotgun (WGS) entry which is preliminary data.</text>
</comment>